<dbReference type="OrthoDB" id="10253954at2759"/>
<dbReference type="Gene3D" id="3.90.190.10">
    <property type="entry name" value="Protein tyrosine phosphatase superfamily"/>
    <property type="match status" value="1"/>
</dbReference>
<comment type="similarity">
    <text evidence="1">Belongs to the protein-tyrosine phosphatase family. Non-receptor class subfamily.</text>
</comment>
<proteinExistence type="inferred from homology"/>
<evidence type="ECO:0000313" key="6">
    <source>
        <dbReference type="Proteomes" id="UP000717996"/>
    </source>
</evidence>
<dbReference type="SMART" id="SM00404">
    <property type="entry name" value="PTPc_motif"/>
    <property type="match status" value="1"/>
</dbReference>
<organism evidence="5 6">
    <name type="scientific">Rhizopus oryzae</name>
    <name type="common">Mucormycosis agent</name>
    <name type="synonym">Rhizopus arrhizus var. delemar</name>
    <dbReference type="NCBI Taxonomy" id="64495"/>
    <lineage>
        <taxon>Eukaryota</taxon>
        <taxon>Fungi</taxon>
        <taxon>Fungi incertae sedis</taxon>
        <taxon>Mucoromycota</taxon>
        <taxon>Mucoromycotina</taxon>
        <taxon>Mucoromycetes</taxon>
        <taxon>Mucorales</taxon>
        <taxon>Mucorineae</taxon>
        <taxon>Rhizopodaceae</taxon>
        <taxon>Rhizopus</taxon>
    </lineage>
</organism>
<dbReference type="AlphaFoldDB" id="A0A9P6YPZ7"/>
<dbReference type="SUPFAM" id="SSF52799">
    <property type="entry name" value="(Phosphotyrosine protein) phosphatases II"/>
    <property type="match status" value="1"/>
</dbReference>
<dbReference type="InterPro" id="IPR000387">
    <property type="entry name" value="Tyr_Pase_dom"/>
</dbReference>
<reference evidence="5" key="1">
    <citation type="journal article" date="2020" name="Microb. Genom.">
        <title>Genetic diversity of clinical and environmental Mucorales isolates obtained from an investigation of mucormycosis cases among solid organ transplant recipients.</title>
        <authorList>
            <person name="Nguyen M.H."/>
            <person name="Kaul D."/>
            <person name="Muto C."/>
            <person name="Cheng S.J."/>
            <person name="Richter R.A."/>
            <person name="Bruno V.M."/>
            <person name="Liu G."/>
            <person name="Beyhan S."/>
            <person name="Sundermann A.J."/>
            <person name="Mounaud S."/>
            <person name="Pasculle A.W."/>
            <person name="Nierman W.C."/>
            <person name="Driscoll E."/>
            <person name="Cumbie R."/>
            <person name="Clancy C.J."/>
            <person name="Dupont C.L."/>
        </authorList>
    </citation>
    <scope>NUCLEOTIDE SEQUENCE</scope>
    <source>
        <strain evidence="5">GL16</strain>
    </source>
</reference>
<dbReference type="InterPro" id="IPR000242">
    <property type="entry name" value="PTP_cat"/>
</dbReference>
<dbReference type="PRINTS" id="PR00700">
    <property type="entry name" value="PRTYPHPHTASE"/>
</dbReference>
<dbReference type="CDD" id="cd18533">
    <property type="entry name" value="PTP_fungal"/>
    <property type="match status" value="1"/>
</dbReference>
<dbReference type="PROSITE" id="PS00383">
    <property type="entry name" value="TYR_PHOSPHATASE_1"/>
    <property type="match status" value="1"/>
</dbReference>
<dbReference type="Pfam" id="PF00102">
    <property type="entry name" value="Y_phosphatase"/>
    <property type="match status" value="1"/>
</dbReference>
<feature type="compositionally biased region" description="Basic and acidic residues" evidence="2">
    <location>
        <begin position="15"/>
        <end position="39"/>
    </location>
</feature>
<dbReference type="OMA" id="GHKWWIA"/>
<dbReference type="InterPro" id="IPR050348">
    <property type="entry name" value="Protein-Tyr_Phosphatase"/>
</dbReference>
<evidence type="ECO:0000256" key="2">
    <source>
        <dbReference type="SAM" id="MobiDB-lite"/>
    </source>
</evidence>
<evidence type="ECO:0000259" key="3">
    <source>
        <dbReference type="PROSITE" id="PS50055"/>
    </source>
</evidence>
<protein>
    <recommendedName>
        <fullName evidence="7">Protein tyrosine phosphatase</fullName>
    </recommendedName>
</protein>
<evidence type="ECO:0000313" key="5">
    <source>
        <dbReference type="EMBL" id="KAG1554341.1"/>
    </source>
</evidence>
<feature type="domain" description="Tyrosine specific protein phosphatases" evidence="4">
    <location>
        <begin position="291"/>
        <end position="363"/>
    </location>
</feature>
<evidence type="ECO:0000259" key="4">
    <source>
        <dbReference type="PROSITE" id="PS50056"/>
    </source>
</evidence>
<gene>
    <name evidence="5" type="ORF">G6F51_000015</name>
</gene>
<dbReference type="EMBL" id="JAANIT010000001">
    <property type="protein sequence ID" value="KAG1554341.1"/>
    <property type="molecule type" value="Genomic_DNA"/>
</dbReference>
<dbReference type="InterPro" id="IPR003595">
    <property type="entry name" value="Tyr_Pase_cat"/>
</dbReference>
<dbReference type="PROSITE" id="PS50055">
    <property type="entry name" value="TYR_PHOSPHATASE_PTP"/>
    <property type="match status" value="1"/>
</dbReference>
<dbReference type="PANTHER" id="PTHR19134">
    <property type="entry name" value="RECEPTOR-TYPE TYROSINE-PROTEIN PHOSPHATASE"/>
    <property type="match status" value="1"/>
</dbReference>
<dbReference type="PANTHER" id="PTHR19134:SF561">
    <property type="entry name" value="PROTEIN TYROSINE PHOSPHATASE 36E, ISOFORM A"/>
    <property type="match status" value="1"/>
</dbReference>
<dbReference type="SMART" id="SM00194">
    <property type="entry name" value="PTPc"/>
    <property type="match status" value="1"/>
</dbReference>
<evidence type="ECO:0000256" key="1">
    <source>
        <dbReference type="ARBA" id="ARBA00009649"/>
    </source>
</evidence>
<feature type="domain" description="Tyrosine-protein phosphatase" evidence="3">
    <location>
        <begin position="100"/>
        <end position="372"/>
    </location>
</feature>
<dbReference type="PROSITE" id="PS50056">
    <property type="entry name" value="TYR_PHOSPHATASE_2"/>
    <property type="match status" value="1"/>
</dbReference>
<dbReference type="InterPro" id="IPR029021">
    <property type="entry name" value="Prot-tyrosine_phosphatase-like"/>
</dbReference>
<evidence type="ECO:0008006" key="7">
    <source>
        <dbReference type="Google" id="ProtNLM"/>
    </source>
</evidence>
<dbReference type="GO" id="GO:0004725">
    <property type="term" value="F:protein tyrosine phosphatase activity"/>
    <property type="evidence" value="ECO:0007669"/>
    <property type="project" value="InterPro"/>
</dbReference>
<comment type="caution">
    <text evidence="5">The sequence shown here is derived from an EMBL/GenBank/DDBJ whole genome shotgun (WGS) entry which is preliminary data.</text>
</comment>
<accession>A0A9P6YPZ7</accession>
<name>A0A9P6YPZ7_RHIOR</name>
<feature type="region of interest" description="Disordered" evidence="2">
    <location>
        <begin position="15"/>
        <end position="48"/>
    </location>
</feature>
<dbReference type="Proteomes" id="UP000717996">
    <property type="component" value="Unassembled WGS sequence"/>
</dbReference>
<sequence length="378" mass="44652">MLTFFSKKEHPLKLQEKEKLEKSGEKMEVEVNEQEKGEHEEEDKVLEDMETFEEIARELCKDNEDKKEVEEGAVQKERQLKPIEFLKALVKDNDSFQEYALEQFKEINEQEEERQELEEYQCLRALEERSLNRYYNILPFDKNRVELQDTRLGQGDYINASYIVPSYDIPRVYIAAQGPLRNTIIDFWRTVVEQNVPLIVCLTPETEKELEKCARYWPVGEKEMTIREGEVMVKLSNKEREENYREADCMIRKISVSFFYQKKIVKQVSVVQLQFLGWPDHGVPHKPNKLIAFIKLARTYYEDEKPILVHCSAGCGRTGTFCVLDCSEYFIRNQPCPHDPIACLTDEFRKQRTTMVQTQSQFNFCYGALLQFLDEVEQ</sequence>
<dbReference type="InterPro" id="IPR016130">
    <property type="entry name" value="Tyr_Pase_AS"/>
</dbReference>